<sequence>MENATARVRVCVLGPLRLEIDGEQVRLPPYTRRLLVRLVAAEGRALTIRDLRRDVWDISEELPHQHPRGRNEVQKRILELRHKLDAVEPGTGRRVLQTSQLPTARGPETTYRLVLRPAELDCAEFTELVNGALCAPPAEAVRKLTEAMALYAGAPLADTEDEKFAKPLADRLQQLYESARRELIRCHMELGRGDLALPLAEQMAAEQPENERSAELLQGLRGQLRSERRFELLRTRLPGLPNEVCVVRGDLFDQGDANLVIGFTDTFDTLAGQDQVISAESVQGQLVERLFGGSARVLDARLRTGLRAVTPVGVERAQDKPKGKRLRYPIGTVVPVPVAGDRRVFATAYSRLGNDLVARADRADLDRALHQLWPTVARAGLHKPVAVPLLGSGLARIVQARREQLAIAVIDSYFAACRLDPRTAPELRIVVRAQDLPMIDLAVVGAHLTGLRDTDPS</sequence>
<reference evidence="4" key="1">
    <citation type="submission" date="2021-04" db="EMBL/GenBank/DDBJ databases">
        <title>Genome based classification of Actinospica acidithermotolerans sp. nov., an actinobacterium isolated from an Indonesian hot spring.</title>
        <authorList>
            <person name="Kusuma A.B."/>
            <person name="Putra K.E."/>
            <person name="Nafisah S."/>
            <person name="Loh J."/>
            <person name="Nouioui I."/>
            <person name="Goodfellow M."/>
        </authorList>
    </citation>
    <scope>NUCLEOTIDE SEQUENCE</scope>
    <source>
        <strain evidence="4">CSCA 57</strain>
    </source>
</reference>
<accession>A0A941EXT6</accession>
<name>A0A941EXT6_9ACTN</name>
<keyword evidence="2" id="KW-0804">Transcription</keyword>
<dbReference type="GO" id="GO:0003677">
    <property type="term" value="F:DNA binding"/>
    <property type="evidence" value="ECO:0007669"/>
    <property type="project" value="InterPro"/>
</dbReference>
<evidence type="ECO:0000259" key="3">
    <source>
        <dbReference type="SMART" id="SM01043"/>
    </source>
</evidence>
<comment type="caution">
    <text evidence="4">The sequence shown here is derived from an EMBL/GenBank/DDBJ whole genome shotgun (WGS) entry which is preliminary data.</text>
</comment>
<dbReference type="Pfam" id="PF20016">
    <property type="entry name" value="ThsA_Macro"/>
    <property type="match status" value="1"/>
</dbReference>
<dbReference type="InterPro" id="IPR011990">
    <property type="entry name" value="TPR-like_helical_dom_sf"/>
</dbReference>
<keyword evidence="1" id="KW-0805">Transcription regulation</keyword>
<feature type="domain" description="Bacterial transcriptional activator" evidence="3">
    <location>
        <begin position="120"/>
        <end position="234"/>
    </location>
</feature>
<protein>
    <recommendedName>
        <fullName evidence="3">Bacterial transcriptional activator domain-containing protein</fullName>
    </recommendedName>
</protein>
<dbReference type="PANTHER" id="PTHR35807">
    <property type="entry name" value="TRANSCRIPTIONAL REGULATOR REDD-RELATED"/>
    <property type="match status" value="1"/>
</dbReference>
<dbReference type="AlphaFoldDB" id="A0A941EXT6"/>
<dbReference type="SMART" id="SM01043">
    <property type="entry name" value="BTAD"/>
    <property type="match status" value="1"/>
</dbReference>
<dbReference type="InterPro" id="IPR051677">
    <property type="entry name" value="AfsR-DnrI-RedD_regulator"/>
</dbReference>
<dbReference type="GO" id="GO:0006355">
    <property type="term" value="P:regulation of DNA-templated transcription"/>
    <property type="evidence" value="ECO:0007669"/>
    <property type="project" value="InterPro"/>
</dbReference>
<dbReference type="InterPro" id="IPR036388">
    <property type="entry name" value="WH-like_DNA-bd_sf"/>
</dbReference>
<dbReference type="PANTHER" id="PTHR35807:SF1">
    <property type="entry name" value="TRANSCRIPTIONAL REGULATOR REDD"/>
    <property type="match status" value="1"/>
</dbReference>
<evidence type="ECO:0000256" key="1">
    <source>
        <dbReference type="ARBA" id="ARBA00023015"/>
    </source>
</evidence>
<dbReference type="InterPro" id="IPR005158">
    <property type="entry name" value="BTAD"/>
</dbReference>
<dbReference type="InterPro" id="IPR045535">
    <property type="entry name" value="ThsA_Macro"/>
</dbReference>
<dbReference type="Gene3D" id="1.25.40.10">
    <property type="entry name" value="Tetratricopeptide repeat domain"/>
    <property type="match status" value="1"/>
</dbReference>
<proteinExistence type="predicted"/>
<dbReference type="RefSeq" id="WP_212532771.1">
    <property type="nucleotide sequence ID" value="NZ_JAGSOG010000277.1"/>
</dbReference>
<dbReference type="EMBL" id="JAGSOG010000277">
    <property type="protein sequence ID" value="MBR7838312.1"/>
    <property type="molecule type" value="Genomic_DNA"/>
</dbReference>
<dbReference type="Pfam" id="PF03704">
    <property type="entry name" value="BTAD"/>
    <property type="match status" value="1"/>
</dbReference>
<dbReference type="Gene3D" id="1.10.10.10">
    <property type="entry name" value="Winged helix-like DNA-binding domain superfamily/Winged helix DNA-binding domain"/>
    <property type="match status" value="1"/>
</dbReference>
<evidence type="ECO:0000313" key="5">
    <source>
        <dbReference type="Proteomes" id="UP000675781"/>
    </source>
</evidence>
<dbReference type="Proteomes" id="UP000675781">
    <property type="component" value="Unassembled WGS sequence"/>
</dbReference>
<evidence type="ECO:0000256" key="2">
    <source>
        <dbReference type="ARBA" id="ARBA00023163"/>
    </source>
</evidence>
<dbReference type="SUPFAM" id="SSF48452">
    <property type="entry name" value="TPR-like"/>
    <property type="match status" value="1"/>
</dbReference>
<keyword evidence="5" id="KW-1185">Reference proteome</keyword>
<dbReference type="InterPro" id="IPR016032">
    <property type="entry name" value="Sig_transdc_resp-reg_C-effctor"/>
</dbReference>
<evidence type="ECO:0000313" key="4">
    <source>
        <dbReference type="EMBL" id="MBR7838312.1"/>
    </source>
</evidence>
<dbReference type="SUPFAM" id="SSF46894">
    <property type="entry name" value="C-terminal effector domain of the bipartite response regulators"/>
    <property type="match status" value="1"/>
</dbReference>
<organism evidence="4 5">
    <name type="scientific">Actinospica durhamensis</name>
    <dbReference type="NCBI Taxonomy" id="1508375"/>
    <lineage>
        <taxon>Bacteria</taxon>
        <taxon>Bacillati</taxon>
        <taxon>Actinomycetota</taxon>
        <taxon>Actinomycetes</taxon>
        <taxon>Catenulisporales</taxon>
        <taxon>Actinospicaceae</taxon>
        <taxon>Actinospica</taxon>
    </lineage>
</organism>
<gene>
    <name evidence="4" type="ORF">KDL01_33895</name>
</gene>